<feature type="compositionally biased region" description="Polar residues" evidence="2">
    <location>
        <begin position="128"/>
        <end position="141"/>
    </location>
</feature>
<feature type="compositionally biased region" description="Polar residues" evidence="2">
    <location>
        <begin position="176"/>
        <end position="185"/>
    </location>
</feature>
<gene>
    <name evidence="3" type="ORF">VZT92_020284</name>
</gene>
<reference evidence="3 4" key="1">
    <citation type="journal article" date="2024" name="Genome Biol. Evol.">
        <title>Chromosome-level genome assembly of the viviparous eelpout Zoarces viviparus.</title>
        <authorList>
            <person name="Fuhrmann N."/>
            <person name="Brasseur M.V."/>
            <person name="Bakowski C.E."/>
            <person name="Podsiadlowski L."/>
            <person name="Prost S."/>
            <person name="Krehenwinkel H."/>
            <person name="Mayer C."/>
        </authorList>
    </citation>
    <scope>NUCLEOTIDE SEQUENCE [LARGE SCALE GENOMIC DNA]</scope>
    <source>
        <strain evidence="3">NO-MEL_2022_Ind0_liver</strain>
    </source>
</reference>
<dbReference type="GO" id="GO:0000145">
    <property type="term" value="C:exocyst"/>
    <property type="evidence" value="ECO:0007669"/>
    <property type="project" value="InterPro"/>
</dbReference>
<protein>
    <recommendedName>
        <fullName evidence="5">Exocyst complex component 3-like protein 2</fullName>
    </recommendedName>
</protein>
<evidence type="ECO:0000256" key="2">
    <source>
        <dbReference type="SAM" id="MobiDB-lite"/>
    </source>
</evidence>
<dbReference type="GO" id="GO:0000149">
    <property type="term" value="F:SNARE binding"/>
    <property type="evidence" value="ECO:0007669"/>
    <property type="project" value="TreeGrafter"/>
</dbReference>
<dbReference type="InterPro" id="IPR042532">
    <property type="entry name" value="EXOC3/Sec6_C"/>
</dbReference>
<feature type="compositionally biased region" description="Basic and acidic residues" evidence="2">
    <location>
        <begin position="164"/>
        <end position="175"/>
    </location>
</feature>
<dbReference type="FunFam" id="1.10.357.70:FF:000003">
    <property type="entry name" value="exocyst complex component 3-like protein 2"/>
    <property type="match status" value="1"/>
</dbReference>
<comment type="similarity">
    <text evidence="1">Belongs to the SEC6 family.</text>
</comment>
<evidence type="ECO:0000256" key="1">
    <source>
        <dbReference type="ARBA" id="ARBA00009447"/>
    </source>
</evidence>
<dbReference type="Gene3D" id="1.10.357.70">
    <property type="entry name" value="Exocyst complex component Sec6, C-terminal domain"/>
    <property type="match status" value="1"/>
</dbReference>
<sequence>MPIFKNLPVRLKGGGPTLENAWILRRMSLNITPNHRHHNTFDRDDGGGNGGHGDHWSPGGSLLDGDAPRDRNPFEDEEDENEANEGKKKGGGSGGGSMRSSFKFKSPLKTLGKLGKNLRLSGGRSKGSETPSPQGSLQGTPSPAEKKKRGRRSSEGSLLRFAGKYRDTLGSRKESITNGEPNGSENECDNTSRRLSFMKMVGLGKLKRESMNDHSSQGPEEQPVQEEVVEEVKPREPLSVLEILQLVKKRDLLLADTHILELEQECNESSAAERAVPPPEDANAAANAAAKDGGRRKAKDVELLYEELQKELWAVVRESLRCPTAGPNLGLVVQVLQQEEQADKDWALDEAAAPGGPRPRRLKQRWREAVEEAAGGSLPQRAEFTAGELVGYLDRLRARVVEDLGAAKRNVVSIYPEEYQPFQVYVQSYHQAVARRLEAITDKQLEITDTYSLLDWLHNIYNRDVLGTVCITSPFSRSQLSPLLPSETVERLELDCLNSVRAKVTTELSQVLDEEERRWMETLHIEEYQITLAKTVIQRLQVDLERSASINRSLGSRVAQCSLNGLADFLYSFQRKVEMFHEGMQSGMFGENEDGYVSKTIALVNCCPPFRGFVQRCAQCDPSVSEDSLRRANKALDHIVQQGVRVLCERLYLHIRPSFERLVKRKWLSNTEPFDQIESLIKEYFKKYHRMDSPPYQLLVAEVHRRVVMEYLRSVMRGRIICTSMKMRKRMAGRLRDEGKQIKVLFKDLESPSSWLDGALSHISEIIQLEDVPSIQMEVGVLVREFPDVRKKHVSAILNIRGMTRQAERQEILNIVKDIESGDASGAGAGGGVSWARLTRDRALFSEVPVTSEVHCLNVGLSRIALTASSCFSLLRPRPRKTRTPVQENPDDVL</sequence>
<dbReference type="GO" id="GO:0006887">
    <property type="term" value="P:exocytosis"/>
    <property type="evidence" value="ECO:0007669"/>
    <property type="project" value="InterPro"/>
</dbReference>
<evidence type="ECO:0000313" key="3">
    <source>
        <dbReference type="EMBL" id="KAK9520392.1"/>
    </source>
</evidence>
<dbReference type="AlphaFoldDB" id="A0AAW1EDY8"/>
<proteinExistence type="inferred from homology"/>
<dbReference type="InterPro" id="IPR010326">
    <property type="entry name" value="EXOC3/Sec6"/>
</dbReference>
<comment type="caution">
    <text evidence="3">The sequence shown here is derived from an EMBL/GenBank/DDBJ whole genome shotgun (WGS) entry which is preliminary data.</text>
</comment>
<dbReference type="GO" id="GO:0051601">
    <property type="term" value="P:exocyst localization"/>
    <property type="evidence" value="ECO:0007669"/>
    <property type="project" value="TreeGrafter"/>
</dbReference>
<dbReference type="EMBL" id="JBCEZU010000329">
    <property type="protein sequence ID" value="KAK9520392.1"/>
    <property type="molecule type" value="Genomic_DNA"/>
</dbReference>
<dbReference type="Pfam" id="PF06046">
    <property type="entry name" value="Sec6"/>
    <property type="match status" value="1"/>
</dbReference>
<feature type="region of interest" description="Disordered" evidence="2">
    <location>
        <begin position="35"/>
        <end position="225"/>
    </location>
</feature>
<dbReference type="PANTHER" id="PTHR21292:SF17">
    <property type="entry name" value="TUMOR NECROSIS FACTOR ALPHA-INDUCED PROTEIN 2 ISOFORM X1"/>
    <property type="match status" value="1"/>
</dbReference>
<dbReference type="PANTHER" id="PTHR21292">
    <property type="entry name" value="EXOCYST COMPLEX COMPONENT SEC6-RELATED"/>
    <property type="match status" value="1"/>
</dbReference>
<evidence type="ECO:0000313" key="4">
    <source>
        <dbReference type="Proteomes" id="UP001488805"/>
    </source>
</evidence>
<organism evidence="3 4">
    <name type="scientific">Zoarces viviparus</name>
    <name type="common">Viviparous eelpout</name>
    <name type="synonym">Blennius viviparus</name>
    <dbReference type="NCBI Taxonomy" id="48416"/>
    <lineage>
        <taxon>Eukaryota</taxon>
        <taxon>Metazoa</taxon>
        <taxon>Chordata</taxon>
        <taxon>Craniata</taxon>
        <taxon>Vertebrata</taxon>
        <taxon>Euteleostomi</taxon>
        <taxon>Actinopterygii</taxon>
        <taxon>Neopterygii</taxon>
        <taxon>Teleostei</taxon>
        <taxon>Neoteleostei</taxon>
        <taxon>Acanthomorphata</taxon>
        <taxon>Eupercaria</taxon>
        <taxon>Perciformes</taxon>
        <taxon>Cottioidei</taxon>
        <taxon>Zoarcales</taxon>
        <taxon>Zoarcidae</taxon>
        <taxon>Zoarcinae</taxon>
        <taxon>Zoarces</taxon>
    </lineage>
</organism>
<feature type="compositionally biased region" description="Low complexity" evidence="2">
    <location>
        <begin position="281"/>
        <end position="291"/>
    </location>
</feature>
<evidence type="ECO:0008006" key="5">
    <source>
        <dbReference type="Google" id="ProtNLM"/>
    </source>
</evidence>
<accession>A0AAW1EDY8</accession>
<feature type="region of interest" description="Disordered" evidence="2">
    <location>
        <begin position="274"/>
        <end position="293"/>
    </location>
</feature>
<keyword evidence="4" id="KW-1185">Reference proteome</keyword>
<name>A0AAW1EDY8_ZOAVI</name>
<dbReference type="Proteomes" id="UP001488805">
    <property type="component" value="Unassembled WGS sequence"/>
</dbReference>